<dbReference type="EMBL" id="CP006841">
    <property type="protein sequence ID" value="ALA68640.1"/>
    <property type="molecule type" value="Genomic_DNA"/>
</dbReference>
<dbReference type="PATRIC" id="fig|1408189.4.peg.1933"/>
<keyword evidence="2" id="KW-1133">Transmembrane helix</keyword>
<feature type="transmembrane region" description="Helical" evidence="2">
    <location>
        <begin position="6"/>
        <end position="26"/>
    </location>
</feature>
<feature type="coiled-coil region" evidence="1">
    <location>
        <begin position="42"/>
        <end position="76"/>
    </location>
</feature>
<evidence type="ECO:0000313" key="3">
    <source>
        <dbReference type="EMBL" id="ALA68640.1"/>
    </source>
</evidence>
<reference evidence="3 4" key="1">
    <citation type="submission" date="2013-10" db="EMBL/GenBank/DDBJ databases">
        <title>Complete genome sequence of Corynebacterium lactis DSM 45799(T), isolated from raw cow milk.</title>
        <authorList>
            <person name="Ruckert C."/>
            <person name="Albersmeier A."/>
            <person name="Lipski A."/>
            <person name="Kalinowski J."/>
        </authorList>
    </citation>
    <scope>NUCLEOTIDE SEQUENCE [LARGE SCALE GENOMIC DNA]</scope>
    <source>
        <strain evidence="3 4">RW2-5</strain>
    </source>
</reference>
<proteinExistence type="predicted"/>
<evidence type="ECO:0000256" key="2">
    <source>
        <dbReference type="SAM" id="Phobius"/>
    </source>
</evidence>
<organism evidence="3 4">
    <name type="scientific">Corynebacterium lactis RW2-5</name>
    <dbReference type="NCBI Taxonomy" id="1408189"/>
    <lineage>
        <taxon>Bacteria</taxon>
        <taxon>Bacillati</taxon>
        <taxon>Actinomycetota</taxon>
        <taxon>Actinomycetes</taxon>
        <taxon>Mycobacteriales</taxon>
        <taxon>Corynebacteriaceae</taxon>
        <taxon>Corynebacterium</taxon>
    </lineage>
</organism>
<dbReference type="AlphaFoldDB" id="A0A0K2H3L2"/>
<dbReference type="KEGG" id="clw:CLAC_09640"/>
<protein>
    <submittedName>
        <fullName evidence="3">Uncharacterized protein</fullName>
    </submittedName>
</protein>
<evidence type="ECO:0000256" key="1">
    <source>
        <dbReference type="SAM" id="Coils"/>
    </source>
</evidence>
<keyword evidence="2" id="KW-0472">Membrane</keyword>
<dbReference type="OrthoDB" id="4428766at2"/>
<keyword evidence="2" id="KW-0812">Transmembrane</keyword>
<name>A0A0K2H3L2_9CORY</name>
<sequence>MEINWGSLINSIPGAVVGIIVAWIGWKGRKEESSVTFNGTLLQSQGDRIKKLEDRLDSVESRLRDTEAMLRVEEDRTHLLRRGLTDAIDWLREFIDWARCGAEGAAPQPDLARLTGIVGDSQVLPTARNPPTED</sequence>
<keyword evidence="1" id="KW-0175">Coiled coil</keyword>
<dbReference type="STRING" id="1408189.CLAC_09640"/>
<keyword evidence="4" id="KW-1185">Reference proteome</keyword>
<dbReference type="Proteomes" id="UP000058446">
    <property type="component" value="Chromosome"/>
</dbReference>
<accession>A0A0K2H3L2</accession>
<gene>
    <name evidence="3" type="ORF">CLAC_09640</name>
</gene>
<dbReference type="RefSeq" id="WP_053412699.1">
    <property type="nucleotide sequence ID" value="NZ_CP006841.1"/>
</dbReference>
<evidence type="ECO:0000313" key="4">
    <source>
        <dbReference type="Proteomes" id="UP000058446"/>
    </source>
</evidence>